<dbReference type="VEuPathDB" id="MicrosporidiaDB:ECANGB1_1314"/>
<dbReference type="EMBL" id="LWDP01000037">
    <property type="protein sequence ID" value="ORD93960.1"/>
    <property type="molecule type" value="Genomic_DNA"/>
</dbReference>
<accession>A0A1Y1S713</accession>
<comment type="caution">
    <text evidence="1">The sequence shown here is derived from an EMBL/GenBank/DDBJ whole genome shotgun (WGS) entry which is preliminary data.</text>
</comment>
<reference evidence="1 2" key="1">
    <citation type="journal article" date="2017" name="Environ. Microbiol.">
        <title>Decay of the glycolytic pathway and adaptation to intranuclear parasitism within Enterocytozoonidae microsporidia.</title>
        <authorList>
            <person name="Wiredu Boakye D."/>
            <person name="Jaroenlak P."/>
            <person name="Prachumwat A."/>
            <person name="Williams T.A."/>
            <person name="Bateman K.S."/>
            <person name="Itsathitphaisarn O."/>
            <person name="Sritunyalucksana K."/>
            <person name="Paszkiewicz K.H."/>
            <person name="Moore K.A."/>
            <person name="Stentiford G.D."/>
            <person name="Williams B.A."/>
        </authorList>
    </citation>
    <scope>NUCLEOTIDE SEQUENCE [LARGE SCALE GENOMIC DNA]</scope>
    <source>
        <strain evidence="1 2">GB1</strain>
    </source>
</reference>
<protein>
    <submittedName>
        <fullName evidence="1">Uncharacterized protein</fullName>
    </submittedName>
</protein>
<evidence type="ECO:0000313" key="1">
    <source>
        <dbReference type="EMBL" id="ORD93960.1"/>
    </source>
</evidence>
<dbReference type="Proteomes" id="UP000192639">
    <property type="component" value="Unassembled WGS sequence"/>
</dbReference>
<name>A0A1Y1S713_9MICR</name>
<dbReference type="AlphaFoldDB" id="A0A1Y1S713"/>
<evidence type="ECO:0000313" key="2">
    <source>
        <dbReference type="Proteomes" id="UP000192639"/>
    </source>
</evidence>
<sequence>MDLVNGVYEYEVELEDGHESIINVFLSNIRRPLLEDESVLYDEDGMVVVMNDSLVKYVCDQESRYIIRYDGSKFIRNKAIWISTAEIKYEGEILKIFYRGEIDINSSKMPEKGGVVEYYYNGRRISVDVLVEYEREEMAGVVREVENTGDYPNRSNHKLSMKLKKSTTNNKHYDKLIPVFYNSITNGRKSTICYSLLQHNKIANYFTFFINCGRVRVFITSRFINTVEMNNLIQSDKLDPEAIMAIPKESSRIQFNRNPINITNKFDQYMNLVVAPDQLIGGYSSDLLLNKDVEISHPNPFIILIKLLYSLKPCP</sequence>
<keyword evidence="2" id="KW-1185">Reference proteome</keyword>
<organism evidence="1 2">
    <name type="scientific">Enterospora canceri</name>
    <dbReference type="NCBI Taxonomy" id="1081671"/>
    <lineage>
        <taxon>Eukaryota</taxon>
        <taxon>Fungi</taxon>
        <taxon>Fungi incertae sedis</taxon>
        <taxon>Microsporidia</taxon>
        <taxon>Enterocytozoonidae</taxon>
        <taxon>Enterospora</taxon>
    </lineage>
</organism>
<gene>
    <name evidence="1" type="ORF">ECANGB1_1314</name>
</gene>
<proteinExistence type="predicted"/>